<comment type="caution">
    <text evidence="2">The sequence shown here is derived from an EMBL/GenBank/DDBJ whole genome shotgun (WGS) entry which is preliminary data.</text>
</comment>
<reference evidence="2 3" key="1">
    <citation type="submission" date="2023-11" db="EMBL/GenBank/DDBJ databases">
        <authorList>
            <person name="Okamura Y."/>
        </authorList>
    </citation>
    <scope>NUCLEOTIDE SEQUENCE [LARGE SCALE GENOMIC DNA]</scope>
</reference>
<evidence type="ECO:0000313" key="3">
    <source>
        <dbReference type="Proteomes" id="UP001497472"/>
    </source>
</evidence>
<accession>A0AAV1J8T1</accession>
<organism evidence="2 3">
    <name type="scientific">Leptosia nina</name>
    <dbReference type="NCBI Taxonomy" id="320188"/>
    <lineage>
        <taxon>Eukaryota</taxon>
        <taxon>Metazoa</taxon>
        <taxon>Ecdysozoa</taxon>
        <taxon>Arthropoda</taxon>
        <taxon>Hexapoda</taxon>
        <taxon>Insecta</taxon>
        <taxon>Pterygota</taxon>
        <taxon>Neoptera</taxon>
        <taxon>Endopterygota</taxon>
        <taxon>Lepidoptera</taxon>
        <taxon>Glossata</taxon>
        <taxon>Ditrysia</taxon>
        <taxon>Papilionoidea</taxon>
        <taxon>Pieridae</taxon>
        <taxon>Pierinae</taxon>
        <taxon>Leptosia</taxon>
    </lineage>
</organism>
<dbReference type="Proteomes" id="UP001497472">
    <property type="component" value="Unassembled WGS sequence"/>
</dbReference>
<gene>
    <name evidence="2" type="ORF">LNINA_LOCUS4957</name>
</gene>
<protein>
    <submittedName>
        <fullName evidence="2">Uncharacterized protein</fullName>
    </submittedName>
</protein>
<feature type="region of interest" description="Disordered" evidence="1">
    <location>
        <begin position="130"/>
        <end position="153"/>
    </location>
</feature>
<dbReference type="EMBL" id="CAVLEF010000006">
    <property type="protein sequence ID" value="CAK1545283.1"/>
    <property type="molecule type" value="Genomic_DNA"/>
</dbReference>
<evidence type="ECO:0000313" key="2">
    <source>
        <dbReference type="EMBL" id="CAK1545283.1"/>
    </source>
</evidence>
<name>A0AAV1J8T1_9NEOP</name>
<dbReference type="AlphaFoldDB" id="A0AAV1J8T1"/>
<proteinExistence type="predicted"/>
<keyword evidence="3" id="KW-1185">Reference proteome</keyword>
<sequence length="194" mass="21903">MLAPQFNRRHTPNLLRATTVSSFLRQVADLSSTCSRQIVIRAQSASGVARATRHSLNAINSSVIIARHSFPTYNAIVLGICAKMKKVDSHASLKKGTSRSARLLTDSVSSDEPEAERLLSCKQPVVVPATPRRDSFTAPPSPTDYAKKRDNPRHHNYMNHLHHLIHWRDIWSGEPHRAHEVQRLRHFIFDAMGY</sequence>
<evidence type="ECO:0000256" key="1">
    <source>
        <dbReference type="SAM" id="MobiDB-lite"/>
    </source>
</evidence>